<reference evidence="2" key="1">
    <citation type="submission" date="2021-05" db="EMBL/GenBank/DDBJ databases">
        <authorList>
            <person name="Alioto T."/>
            <person name="Alioto T."/>
            <person name="Gomez Garrido J."/>
        </authorList>
    </citation>
    <scope>NUCLEOTIDE SEQUENCE</scope>
</reference>
<proteinExistence type="predicted"/>
<dbReference type="EMBL" id="HBUF01043113">
    <property type="protein sequence ID" value="CAG6618663.1"/>
    <property type="molecule type" value="Transcribed_RNA"/>
</dbReference>
<dbReference type="EMBL" id="HBUF01043105">
    <property type="protein sequence ID" value="CAG6618651.1"/>
    <property type="molecule type" value="Transcribed_RNA"/>
</dbReference>
<organism evidence="2">
    <name type="scientific">Cacopsylla melanoneura</name>
    <dbReference type="NCBI Taxonomy" id="428564"/>
    <lineage>
        <taxon>Eukaryota</taxon>
        <taxon>Metazoa</taxon>
        <taxon>Ecdysozoa</taxon>
        <taxon>Arthropoda</taxon>
        <taxon>Hexapoda</taxon>
        <taxon>Insecta</taxon>
        <taxon>Pterygota</taxon>
        <taxon>Neoptera</taxon>
        <taxon>Paraneoptera</taxon>
        <taxon>Hemiptera</taxon>
        <taxon>Sternorrhyncha</taxon>
        <taxon>Psylloidea</taxon>
        <taxon>Psyllidae</taxon>
        <taxon>Psyllinae</taxon>
        <taxon>Cacopsylla</taxon>
    </lineage>
</organism>
<dbReference type="InterPro" id="IPR003616">
    <property type="entry name" value="Post-SET_dom"/>
</dbReference>
<dbReference type="EMBL" id="HBUF01357527">
    <property type="protein sequence ID" value="CAG6718545.1"/>
    <property type="molecule type" value="Transcribed_RNA"/>
</dbReference>
<dbReference type="EMBL" id="HBUF01043115">
    <property type="protein sequence ID" value="CAG6618665.1"/>
    <property type="molecule type" value="Transcribed_RNA"/>
</dbReference>
<dbReference type="EMBL" id="HBUF01043111">
    <property type="protein sequence ID" value="CAG6618661.1"/>
    <property type="molecule type" value="Transcribed_RNA"/>
</dbReference>
<dbReference type="EMBL" id="HBUF01043108">
    <property type="protein sequence ID" value="CAG6618656.1"/>
    <property type="molecule type" value="Transcribed_RNA"/>
</dbReference>
<dbReference type="EMBL" id="HBUF01043109">
    <property type="protein sequence ID" value="CAG6618658.1"/>
    <property type="molecule type" value="Transcribed_RNA"/>
</dbReference>
<dbReference type="PROSITE" id="PS50868">
    <property type="entry name" value="POST_SET"/>
    <property type="match status" value="1"/>
</dbReference>
<dbReference type="EMBL" id="HBUF01043112">
    <property type="protein sequence ID" value="CAG6618662.1"/>
    <property type="molecule type" value="Transcribed_RNA"/>
</dbReference>
<sequence>MLNITTIRLSSCSGKLVVINFLRHVFPVLFNIKQRQILHELLSVDIHGSNFLSIQRVVFTQNFSPNLLRHDISCWCGSSSCRSSLCRLLCNHCVSDFRPHRGTVGDPVD</sequence>
<dbReference type="AlphaFoldDB" id="A0A8D8LYE4"/>
<protein>
    <recommendedName>
        <fullName evidence="1">Post-SET domain-containing protein</fullName>
    </recommendedName>
</protein>
<accession>A0A8D8LYE4</accession>
<dbReference type="EMBL" id="HBUF01043104">
    <property type="protein sequence ID" value="CAG6618649.1"/>
    <property type="molecule type" value="Transcribed_RNA"/>
</dbReference>
<name>A0A8D8LYE4_9HEMI</name>
<dbReference type="EMBL" id="HBUF01357528">
    <property type="protein sequence ID" value="CAG6718546.1"/>
    <property type="molecule type" value="Transcribed_RNA"/>
</dbReference>
<dbReference type="EMBL" id="HBUF01043107">
    <property type="protein sequence ID" value="CAG6618654.1"/>
    <property type="molecule type" value="Transcribed_RNA"/>
</dbReference>
<dbReference type="EMBL" id="HBUF01043114">
    <property type="protein sequence ID" value="CAG6618664.1"/>
    <property type="molecule type" value="Transcribed_RNA"/>
</dbReference>
<dbReference type="EMBL" id="HBUF01357526">
    <property type="protein sequence ID" value="CAG6718544.1"/>
    <property type="molecule type" value="Transcribed_RNA"/>
</dbReference>
<dbReference type="EMBL" id="HBUF01043110">
    <property type="protein sequence ID" value="CAG6618660.1"/>
    <property type="molecule type" value="Transcribed_RNA"/>
</dbReference>
<evidence type="ECO:0000259" key="1">
    <source>
        <dbReference type="PROSITE" id="PS50868"/>
    </source>
</evidence>
<dbReference type="GO" id="GO:0003824">
    <property type="term" value="F:catalytic activity"/>
    <property type="evidence" value="ECO:0007669"/>
    <property type="project" value="UniProtKB-ARBA"/>
</dbReference>
<dbReference type="EMBL" id="HBUF01043106">
    <property type="protein sequence ID" value="CAG6618653.1"/>
    <property type="molecule type" value="Transcribed_RNA"/>
</dbReference>
<evidence type="ECO:0000313" key="2">
    <source>
        <dbReference type="EMBL" id="CAG6618664.1"/>
    </source>
</evidence>
<feature type="domain" description="Post-SET" evidence="1">
    <location>
        <begin position="70"/>
        <end position="86"/>
    </location>
</feature>